<feature type="transmembrane region" description="Helical" evidence="1">
    <location>
        <begin position="37"/>
        <end position="57"/>
    </location>
</feature>
<evidence type="ECO:0000256" key="1">
    <source>
        <dbReference type="SAM" id="Phobius"/>
    </source>
</evidence>
<feature type="transmembrane region" description="Helical" evidence="1">
    <location>
        <begin position="182"/>
        <end position="203"/>
    </location>
</feature>
<dbReference type="GO" id="GO:0016301">
    <property type="term" value="F:kinase activity"/>
    <property type="evidence" value="ECO:0007669"/>
    <property type="project" value="UniProtKB-KW"/>
</dbReference>
<feature type="transmembrane region" description="Helical" evidence="1">
    <location>
        <begin position="105"/>
        <end position="125"/>
    </location>
</feature>
<keyword evidence="1" id="KW-1133">Transmembrane helix</keyword>
<dbReference type="PANTHER" id="PTHR34220">
    <property type="entry name" value="SENSOR HISTIDINE KINASE YPDA"/>
    <property type="match status" value="1"/>
</dbReference>
<feature type="transmembrane region" description="Helical" evidence="1">
    <location>
        <begin position="7"/>
        <end position="25"/>
    </location>
</feature>
<dbReference type="InterPro" id="IPR050640">
    <property type="entry name" value="Bact_2-comp_sensor_kinase"/>
</dbReference>
<feature type="domain" description="Signal transduction histidine kinase internal region" evidence="2">
    <location>
        <begin position="286"/>
        <end position="363"/>
    </location>
</feature>
<accession>A0ABV4TQT8</accession>
<dbReference type="Pfam" id="PF06580">
    <property type="entry name" value="His_kinase"/>
    <property type="match status" value="1"/>
</dbReference>
<sequence>MKTFQKFIFLSISLFVVIGIFKLSAGKPFFEEFSLDVYGFLAIMQFIFPTVAYVYFYEKRIIHKKIDLKKVGIEKTFLLTYGLVFVISYVFSFLLIYFATGKIEYEYSFVSATAFNNFLFIAIALNMHNKFNVIPVFKLNEKPVFYIKSFFFSILGVCVCLLVIFALATLQFDKKLEVPSTQFIIDCILFAVMAVSIAFSISFTLNKINLFRKSILLPIIVTTIITFWIIKLLGYPRDYFRVLITEYSLEQITFFLSFAIVMIPIARSKRNFKIKKLTSDFSKKEAEYLQLKNQINPHFLFNNLNVLISFIELEPKKAVDFGHHLSNVYRHYLKNQIEDFVSLQGEINFITEYLSIYKAKFEKGFFFKMPEIIAENQYILPNCLQELVDNIFKHNVVSEEIPLEIEIFIENNTLVIQNTMNKKEIEIVSNFGLENIKKRYLLLTNTSIEIIETEIHFTVKIPILELES</sequence>
<keyword evidence="1" id="KW-0812">Transmembrane</keyword>
<dbReference type="PANTHER" id="PTHR34220:SF7">
    <property type="entry name" value="SENSOR HISTIDINE KINASE YPDA"/>
    <property type="match status" value="1"/>
</dbReference>
<feature type="transmembrane region" description="Helical" evidence="1">
    <location>
        <begin position="78"/>
        <end position="99"/>
    </location>
</feature>
<evidence type="ECO:0000313" key="4">
    <source>
        <dbReference type="Proteomes" id="UP001574170"/>
    </source>
</evidence>
<feature type="transmembrane region" description="Helical" evidence="1">
    <location>
        <begin position="247"/>
        <end position="266"/>
    </location>
</feature>
<keyword evidence="1" id="KW-0472">Membrane</keyword>
<gene>
    <name evidence="3" type="ORF">AAGV33_14990</name>
</gene>
<reference evidence="3 4" key="1">
    <citation type="submission" date="2024-04" db="EMBL/GenBank/DDBJ databases">
        <title>New Clade of Flavobacterium.</title>
        <authorList>
            <person name="Matos L."/>
            <person name="Proenca D.N."/>
            <person name="Fransisco R.M."/>
            <person name="Chung A.P."/>
            <person name="Maccario L."/>
            <person name="Sorensen S.J."/>
            <person name="Morais P.V."/>
        </authorList>
    </citation>
    <scope>NUCLEOTIDE SEQUENCE [LARGE SCALE GENOMIC DNA]</scope>
    <source>
        <strain evidence="3 4">FBOR7N2.3</strain>
    </source>
</reference>
<dbReference type="EMBL" id="JBCFQK010000029">
    <property type="protein sequence ID" value="MFA9195716.1"/>
    <property type="molecule type" value="Genomic_DNA"/>
</dbReference>
<proteinExistence type="predicted"/>
<keyword evidence="3" id="KW-0808">Transferase</keyword>
<dbReference type="InterPro" id="IPR010559">
    <property type="entry name" value="Sig_transdc_His_kin_internal"/>
</dbReference>
<name>A0ABV4TQT8_9FLAO</name>
<protein>
    <submittedName>
        <fullName evidence="3">Histidine kinase</fullName>
    </submittedName>
</protein>
<evidence type="ECO:0000259" key="2">
    <source>
        <dbReference type="Pfam" id="PF06580"/>
    </source>
</evidence>
<organism evidence="3 4">
    <name type="scientific">Flavobacterium magnesitis</name>
    <dbReference type="NCBI Taxonomy" id="3138077"/>
    <lineage>
        <taxon>Bacteria</taxon>
        <taxon>Pseudomonadati</taxon>
        <taxon>Bacteroidota</taxon>
        <taxon>Flavobacteriia</taxon>
        <taxon>Flavobacteriales</taxon>
        <taxon>Flavobacteriaceae</taxon>
        <taxon>Flavobacterium</taxon>
    </lineage>
</organism>
<keyword evidence="3" id="KW-0418">Kinase</keyword>
<dbReference type="RefSeq" id="WP_373393074.1">
    <property type="nucleotide sequence ID" value="NZ_JBCFQK010000029.1"/>
</dbReference>
<keyword evidence="4" id="KW-1185">Reference proteome</keyword>
<comment type="caution">
    <text evidence="3">The sequence shown here is derived from an EMBL/GenBank/DDBJ whole genome shotgun (WGS) entry which is preliminary data.</text>
</comment>
<feature type="transmembrane region" description="Helical" evidence="1">
    <location>
        <begin position="215"/>
        <end position="235"/>
    </location>
</feature>
<evidence type="ECO:0000313" key="3">
    <source>
        <dbReference type="EMBL" id="MFA9195716.1"/>
    </source>
</evidence>
<dbReference type="Proteomes" id="UP001574170">
    <property type="component" value="Unassembled WGS sequence"/>
</dbReference>
<feature type="transmembrane region" description="Helical" evidence="1">
    <location>
        <begin position="145"/>
        <end position="170"/>
    </location>
</feature>